<sequence>MIPLPPLFDDSPPNDSQFTDSLHTQAAVLRPGTQSLYTAALANLAPLYTASFTSGSGHWAGGGGAAAGLSEKAGSGGGELVYWADTITAAPMAFSATVGGGGGNSPALLSSSTTPMPSPATPTQMVPISPNPDEDYGALPSPENKATATLAAPWWSVRES</sequence>
<accession>A0A3N4KDS8</accession>
<keyword evidence="3" id="KW-1185">Reference proteome</keyword>
<evidence type="ECO:0000313" key="2">
    <source>
        <dbReference type="EMBL" id="RPB06551.1"/>
    </source>
</evidence>
<dbReference type="AlphaFoldDB" id="A0A3N4KDS8"/>
<dbReference type="EMBL" id="ML119285">
    <property type="protein sequence ID" value="RPB06551.1"/>
    <property type="molecule type" value="Genomic_DNA"/>
</dbReference>
<organism evidence="2 3">
    <name type="scientific">Morchella conica CCBAS932</name>
    <dbReference type="NCBI Taxonomy" id="1392247"/>
    <lineage>
        <taxon>Eukaryota</taxon>
        <taxon>Fungi</taxon>
        <taxon>Dikarya</taxon>
        <taxon>Ascomycota</taxon>
        <taxon>Pezizomycotina</taxon>
        <taxon>Pezizomycetes</taxon>
        <taxon>Pezizales</taxon>
        <taxon>Morchellaceae</taxon>
        <taxon>Morchella</taxon>
    </lineage>
</organism>
<feature type="compositionally biased region" description="Low complexity" evidence="1">
    <location>
        <begin position="105"/>
        <end position="115"/>
    </location>
</feature>
<evidence type="ECO:0000256" key="1">
    <source>
        <dbReference type="SAM" id="MobiDB-lite"/>
    </source>
</evidence>
<reference evidence="2 3" key="1">
    <citation type="journal article" date="2018" name="Nat. Ecol. Evol.">
        <title>Pezizomycetes genomes reveal the molecular basis of ectomycorrhizal truffle lifestyle.</title>
        <authorList>
            <person name="Murat C."/>
            <person name="Payen T."/>
            <person name="Noel B."/>
            <person name="Kuo A."/>
            <person name="Morin E."/>
            <person name="Chen J."/>
            <person name="Kohler A."/>
            <person name="Krizsan K."/>
            <person name="Balestrini R."/>
            <person name="Da Silva C."/>
            <person name="Montanini B."/>
            <person name="Hainaut M."/>
            <person name="Levati E."/>
            <person name="Barry K.W."/>
            <person name="Belfiori B."/>
            <person name="Cichocki N."/>
            <person name="Clum A."/>
            <person name="Dockter R.B."/>
            <person name="Fauchery L."/>
            <person name="Guy J."/>
            <person name="Iotti M."/>
            <person name="Le Tacon F."/>
            <person name="Lindquist E.A."/>
            <person name="Lipzen A."/>
            <person name="Malagnac F."/>
            <person name="Mello A."/>
            <person name="Molinier V."/>
            <person name="Miyauchi S."/>
            <person name="Poulain J."/>
            <person name="Riccioni C."/>
            <person name="Rubini A."/>
            <person name="Sitrit Y."/>
            <person name="Splivallo R."/>
            <person name="Traeger S."/>
            <person name="Wang M."/>
            <person name="Zifcakova L."/>
            <person name="Wipf D."/>
            <person name="Zambonelli A."/>
            <person name="Paolocci F."/>
            <person name="Nowrousian M."/>
            <person name="Ottonello S."/>
            <person name="Baldrian P."/>
            <person name="Spatafora J.W."/>
            <person name="Henrissat B."/>
            <person name="Nagy L.G."/>
            <person name="Aury J.M."/>
            <person name="Wincker P."/>
            <person name="Grigoriev I.V."/>
            <person name="Bonfante P."/>
            <person name="Martin F.M."/>
        </authorList>
    </citation>
    <scope>NUCLEOTIDE SEQUENCE [LARGE SCALE GENOMIC DNA]</scope>
    <source>
        <strain evidence="2 3">CCBAS932</strain>
    </source>
</reference>
<evidence type="ECO:0000313" key="3">
    <source>
        <dbReference type="Proteomes" id="UP000277580"/>
    </source>
</evidence>
<feature type="region of interest" description="Disordered" evidence="1">
    <location>
        <begin position="105"/>
        <end position="160"/>
    </location>
</feature>
<protein>
    <submittedName>
        <fullName evidence="2">Uncharacterized protein</fullName>
    </submittedName>
</protein>
<dbReference type="Proteomes" id="UP000277580">
    <property type="component" value="Unassembled WGS sequence"/>
</dbReference>
<gene>
    <name evidence="2" type="ORF">P167DRAFT_580361</name>
</gene>
<dbReference type="InParanoid" id="A0A3N4KDS8"/>
<proteinExistence type="predicted"/>
<name>A0A3N4KDS8_9PEZI</name>